<protein>
    <submittedName>
        <fullName evidence="1">Uncharacterized protein</fullName>
    </submittedName>
</protein>
<dbReference type="EMBL" id="CM044704">
    <property type="protein sequence ID" value="KAI5667899.1"/>
    <property type="molecule type" value="Genomic_DNA"/>
</dbReference>
<gene>
    <name evidence="1" type="ORF">M9H77_17752</name>
</gene>
<evidence type="ECO:0000313" key="2">
    <source>
        <dbReference type="Proteomes" id="UP001060085"/>
    </source>
</evidence>
<organism evidence="1 2">
    <name type="scientific">Catharanthus roseus</name>
    <name type="common">Madagascar periwinkle</name>
    <name type="synonym">Vinca rosea</name>
    <dbReference type="NCBI Taxonomy" id="4058"/>
    <lineage>
        <taxon>Eukaryota</taxon>
        <taxon>Viridiplantae</taxon>
        <taxon>Streptophyta</taxon>
        <taxon>Embryophyta</taxon>
        <taxon>Tracheophyta</taxon>
        <taxon>Spermatophyta</taxon>
        <taxon>Magnoliopsida</taxon>
        <taxon>eudicotyledons</taxon>
        <taxon>Gunneridae</taxon>
        <taxon>Pentapetalae</taxon>
        <taxon>asterids</taxon>
        <taxon>lamiids</taxon>
        <taxon>Gentianales</taxon>
        <taxon>Apocynaceae</taxon>
        <taxon>Rauvolfioideae</taxon>
        <taxon>Vinceae</taxon>
        <taxon>Catharanthinae</taxon>
        <taxon>Catharanthus</taxon>
    </lineage>
</organism>
<accession>A0ACC0B5J5</accession>
<comment type="caution">
    <text evidence="1">The sequence shown here is derived from an EMBL/GenBank/DDBJ whole genome shotgun (WGS) entry which is preliminary data.</text>
</comment>
<keyword evidence="2" id="KW-1185">Reference proteome</keyword>
<reference evidence="2" key="1">
    <citation type="journal article" date="2023" name="Nat. Plants">
        <title>Single-cell RNA sequencing provides a high-resolution roadmap for understanding the multicellular compartmentation of specialized metabolism.</title>
        <authorList>
            <person name="Sun S."/>
            <person name="Shen X."/>
            <person name="Li Y."/>
            <person name="Li Y."/>
            <person name="Wang S."/>
            <person name="Li R."/>
            <person name="Zhang H."/>
            <person name="Shen G."/>
            <person name="Guo B."/>
            <person name="Wei J."/>
            <person name="Xu J."/>
            <person name="St-Pierre B."/>
            <person name="Chen S."/>
            <person name="Sun C."/>
        </authorList>
    </citation>
    <scope>NUCLEOTIDE SEQUENCE [LARGE SCALE GENOMIC DNA]</scope>
</reference>
<proteinExistence type="predicted"/>
<evidence type="ECO:0000313" key="1">
    <source>
        <dbReference type="EMBL" id="KAI5667899.1"/>
    </source>
</evidence>
<sequence>MWCLSLKHVIQSLRRKDEIPKVAFKDNSKPKMEEKGSMSQKAQGTLELLQGQVTRAMARRIEEEHRGKIAGFKKMIQDLAWQILGDQEEDFKRFKTILWSSVQVEESKEANLGVLLEVWRVGEVVASLVDSPLAYKKGVNVIIMYGMKKYQREYDEYYECYDHAAHTYERYNLGAYGRNDCNGSYRDEPKVERRIIDSDNILGRGIDRKNVSLIGDECIIAFKRNLFLLVTSMTSCLSSHLCLEDPLMSSSVMFDPSCYGFDNLDDTSVVELIIVGFALGFDRNSPSCLHHNINERKEAYHGVRWPR</sequence>
<name>A0ACC0B5J5_CATRO</name>
<dbReference type="Proteomes" id="UP001060085">
    <property type="component" value="Linkage Group LG04"/>
</dbReference>